<name>A0A2B7XAE4_9EURO</name>
<gene>
    <name evidence="1" type="ORF">AJ79_06692</name>
</gene>
<accession>A0A2B7XAE4</accession>
<evidence type="ECO:0000313" key="1">
    <source>
        <dbReference type="EMBL" id="PGH05850.1"/>
    </source>
</evidence>
<dbReference type="EMBL" id="PDNB01000122">
    <property type="protein sequence ID" value="PGH05850.1"/>
    <property type="molecule type" value="Genomic_DNA"/>
</dbReference>
<proteinExistence type="predicted"/>
<dbReference type="OrthoDB" id="4175439at2759"/>
<organism evidence="1 2">
    <name type="scientific">Helicocarpus griseus UAMH5409</name>
    <dbReference type="NCBI Taxonomy" id="1447875"/>
    <lineage>
        <taxon>Eukaryota</taxon>
        <taxon>Fungi</taxon>
        <taxon>Dikarya</taxon>
        <taxon>Ascomycota</taxon>
        <taxon>Pezizomycotina</taxon>
        <taxon>Eurotiomycetes</taxon>
        <taxon>Eurotiomycetidae</taxon>
        <taxon>Onygenales</taxon>
        <taxon>Ajellomycetaceae</taxon>
        <taxon>Helicocarpus</taxon>
    </lineage>
</organism>
<reference evidence="1 2" key="1">
    <citation type="submission" date="2017-10" db="EMBL/GenBank/DDBJ databases">
        <title>Comparative genomics in systemic dimorphic fungi from Ajellomycetaceae.</title>
        <authorList>
            <person name="Munoz J.F."/>
            <person name="Mcewen J.G."/>
            <person name="Clay O.K."/>
            <person name="Cuomo C.A."/>
        </authorList>
    </citation>
    <scope>NUCLEOTIDE SEQUENCE [LARGE SCALE GENOMIC DNA]</scope>
    <source>
        <strain evidence="1 2">UAMH5409</strain>
    </source>
</reference>
<protein>
    <submittedName>
        <fullName evidence="1">Uncharacterized protein</fullName>
    </submittedName>
</protein>
<sequence>MAASNASGTSVAGPTKYEPLPLDPQEFSDLMPELFDLYWSYPPDAFLFDFLQRTSDLKVVCKDATAEKVYFPTPPAIEKAIQNSTRINFPDTSSYPLDPPADDNWTSWMEATIYYLSKGIDIPHGETE</sequence>
<dbReference type="AlphaFoldDB" id="A0A2B7XAE4"/>
<comment type="caution">
    <text evidence="1">The sequence shown here is derived from an EMBL/GenBank/DDBJ whole genome shotgun (WGS) entry which is preliminary data.</text>
</comment>
<keyword evidence="2" id="KW-1185">Reference proteome</keyword>
<dbReference type="Proteomes" id="UP000223968">
    <property type="component" value="Unassembled WGS sequence"/>
</dbReference>
<evidence type="ECO:0000313" key="2">
    <source>
        <dbReference type="Proteomes" id="UP000223968"/>
    </source>
</evidence>